<dbReference type="Gene3D" id="2.40.170.20">
    <property type="entry name" value="TonB-dependent receptor, beta-barrel domain"/>
    <property type="match status" value="1"/>
</dbReference>
<name>A0A1G8C7D5_9PROT</name>
<evidence type="ECO:0000256" key="6">
    <source>
        <dbReference type="ARBA" id="ARBA00023004"/>
    </source>
</evidence>
<evidence type="ECO:0000313" key="15">
    <source>
        <dbReference type="EMBL" id="SDH40780.1"/>
    </source>
</evidence>
<evidence type="ECO:0000256" key="8">
    <source>
        <dbReference type="ARBA" id="ARBA00023077"/>
    </source>
</evidence>
<dbReference type="PROSITE" id="PS52016">
    <property type="entry name" value="TONB_DEPENDENT_REC_3"/>
    <property type="match status" value="1"/>
</dbReference>
<evidence type="ECO:0000256" key="12">
    <source>
        <dbReference type="RuleBase" id="RU003357"/>
    </source>
</evidence>
<evidence type="ECO:0000256" key="10">
    <source>
        <dbReference type="ARBA" id="ARBA00023237"/>
    </source>
</evidence>
<dbReference type="RefSeq" id="WP_176787794.1">
    <property type="nucleotide sequence ID" value="NZ_FNCV01000006.1"/>
</dbReference>
<comment type="subcellular location">
    <subcellularLocation>
        <location evidence="1 11">Cell outer membrane</location>
        <topology evidence="1 11">Multi-pass membrane protein</topology>
    </subcellularLocation>
</comment>
<keyword evidence="9 11" id="KW-0472">Membrane</keyword>
<comment type="similarity">
    <text evidence="11 12">Belongs to the TonB-dependent receptor family.</text>
</comment>
<organism evidence="15 16">
    <name type="scientific">Roseospirillum parvum</name>
    <dbReference type="NCBI Taxonomy" id="83401"/>
    <lineage>
        <taxon>Bacteria</taxon>
        <taxon>Pseudomonadati</taxon>
        <taxon>Pseudomonadota</taxon>
        <taxon>Alphaproteobacteria</taxon>
        <taxon>Rhodospirillales</taxon>
        <taxon>Rhodospirillaceae</taxon>
        <taxon>Roseospirillum</taxon>
    </lineage>
</organism>
<feature type="domain" description="TonB-dependent receptor-like beta-barrel" evidence="13">
    <location>
        <begin position="196"/>
        <end position="643"/>
    </location>
</feature>
<evidence type="ECO:0000256" key="4">
    <source>
        <dbReference type="ARBA" id="ARBA00022496"/>
    </source>
</evidence>
<keyword evidence="16" id="KW-1185">Reference proteome</keyword>
<evidence type="ECO:0000256" key="5">
    <source>
        <dbReference type="ARBA" id="ARBA00022692"/>
    </source>
</evidence>
<dbReference type="AlphaFoldDB" id="A0A1G8C7D5"/>
<evidence type="ECO:0000256" key="1">
    <source>
        <dbReference type="ARBA" id="ARBA00004571"/>
    </source>
</evidence>
<keyword evidence="2 11" id="KW-0813">Transport</keyword>
<sequence length="677" mass="74597">MILAPVEVTAQHRREDPLDVPISMDVIDGYEVEDRGQKDLNDTLNTTPNVMLRLDNGQVGFATVTMRGIGNQGGGMAGGDQAIGVYADDVYVGAQIGMNQLLQDVERIEVLRGPQGTLYGRNAMGGAVNVITAKPEEETFASGSALYGSDNMYELSGIANGAIGEYGDTTVSTRFNAFRSGRDATVDNLIGDDLGDYANTGGRAQVRAQSPDYDLVLRADYLDQEATTFAYGAFDNPYDREVSITTPFDYNLQNYGMSVNGKLFLGDLTLHSITAWRTTHSDLSGNDWEINGNSVVQGSEWDQTQGSQEFRLTSSDDSRLRWTGGVFLFHNKENERNFFGHRPGTAALYGAFANGEREESNSETTTNSQAVFADLTYGVLDQVDVMVGGRLTHDSKSTHYTHVSRMGWAPSQTLDASFSDLNFSPKLTVSWKPDDNARLYGTISRGYKSGGFNRQFAPTTRLELRPERVWNYELGSKARLFDRRLDVAGSLFYTDWHQQQVTAWQGVFNDIVNVPHSRSYGAELEAQGRLTQTLTLGATFGWNEATFVDFPNPSATLASGDGLRQPNAPRFTYGLSAQYLGPLDEVIPTDSGLDLMVRADYTYRSSYYFDITNTLEQEGYGLLNLRAGLIGEGWRVEGFIDNVADQDYRVQAINYNGTDLAIAGEARTFGLQATVEF</sequence>
<protein>
    <submittedName>
        <fullName evidence="15">Iron complex outermembrane recepter protein</fullName>
    </submittedName>
</protein>
<evidence type="ECO:0000256" key="2">
    <source>
        <dbReference type="ARBA" id="ARBA00022448"/>
    </source>
</evidence>
<dbReference type="PANTHER" id="PTHR32552:SF81">
    <property type="entry name" value="TONB-DEPENDENT OUTER MEMBRANE RECEPTOR"/>
    <property type="match status" value="1"/>
</dbReference>
<dbReference type="Pfam" id="PF07715">
    <property type="entry name" value="Plug"/>
    <property type="match status" value="1"/>
</dbReference>
<dbReference type="Pfam" id="PF00593">
    <property type="entry name" value="TonB_dep_Rec_b-barrel"/>
    <property type="match status" value="1"/>
</dbReference>
<keyword evidence="7" id="KW-0406">Ion transport</keyword>
<dbReference type="InterPro" id="IPR036942">
    <property type="entry name" value="Beta-barrel_TonB_sf"/>
</dbReference>
<keyword evidence="4" id="KW-0410">Iron transport</keyword>
<evidence type="ECO:0000256" key="11">
    <source>
        <dbReference type="PROSITE-ProRule" id="PRU01360"/>
    </source>
</evidence>
<proteinExistence type="inferred from homology"/>
<dbReference type="STRING" id="83401.SAMN05421742_106209"/>
<dbReference type="SUPFAM" id="SSF56935">
    <property type="entry name" value="Porins"/>
    <property type="match status" value="1"/>
</dbReference>
<accession>A0A1G8C7D5</accession>
<dbReference type="PANTHER" id="PTHR32552">
    <property type="entry name" value="FERRICHROME IRON RECEPTOR-RELATED"/>
    <property type="match status" value="1"/>
</dbReference>
<evidence type="ECO:0000256" key="7">
    <source>
        <dbReference type="ARBA" id="ARBA00023065"/>
    </source>
</evidence>
<keyword evidence="5 11" id="KW-0812">Transmembrane</keyword>
<gene>
    <name evidence="15" type="ORF">SAMN05421742_106209</name>
</gene>
<feature type="domain" description="TonB-dependent receptor plug" evidence="14">
    <location>
        <begin position="18"/>
        <end position="127"/>
    </location>
</feature>
<keyword evidence="6" id="KW-0408">Iron</keyword>
<evidence type="ECO:0000259" key="14">
    <source>
        <dbReference type="Pfam" id="PF07715"/>
    </source>
</evidence>
<keyword evidence="3 11" id="KW-1134">Transmembrane beta strand</keyword>
<evidence type="ECO:0000256" key="9">
    <source>
        <dbReference type="ARBA" id="ARBA00023136"/>
    </source>
</evidence>
<dbReference type="InterPro" id="IPR000531">
    <property type="entry name" value="Beta-barrel_TonB"/>
</dbReference>
<keyword evidence="10 11" id="KW-0998">Cell outer membrane</keyword>
<dbReference type="GO" id="GO:0006826">
    <property type="term" value="P:iron ion transport"/>
    <property type="evidence" value="ECO:0007669"/>
    <property type="project" value="UniProtKB-KW"/>
</dbReference>
<evidence type="ECO:0000259" key="13">
    <source>
        <dbReference type="Pfam" id="PF00593"/>
    </source>
</evidence>
<dbReference type="InterPro" id="IPR039426">
    <property type="entry name" value="TonB-dep_rcpt-like"/>
</dbReference>
<evidence type="ECO:0000256" key="3">
    <source>
        <dbReference type="ARBA" id="ARBA00022452"/>
    </source>
</evidence>
<dbReference type="EMBL" id="FNCV01000006">
    <property type="protein sequence ID" value="SDH40780.1"/>
    <property type="molecule type" value="Genomic_DNA"/>
</dbReference>
<dbReference type="Proteomes" id="UP000217076">
    <property type="component" value="Unassembled WGS sequence"/>
</dbReference>
<keyword evidence="8 12" id="KW-0798">TonB box</keyword>
<dbReference type="GO" id="GO:0009279">
    <property type="term" value="C:cell outer membrane"/>
    <property type="evidence" value="ECO:0007669"/>
    <property type="project" value="UniProtKB-SubCell"/>
</dbReference>
<dbReference type="InterPro" id="IPR012910">
    <property type="entry name" value="Plug_dom"/>
</dbReference>
<reference evidence="16" key="1">
    <citation type="submission" date="2016-10" db="EMBL/GenBank/DDBJ databases">
        <authorList>
            <person name="Varghese N."/>
            <person name="Submissions S."/>
        </authorList>
    </citation>
    <scope>NUCLEOTIDE SEQUENCE [LARGE SCALE GENOMIC DNA]</scope>
    <source>
        <strain evidence="16">930I</strain>
    </source>
</reference>
<evidence type="ECO:0000313" key="16">
    <source>
        <dbReference type="Proteomes" id="UP000217076"/>
    </source>
</evidence>